<dbReference type="InterPro" id="IPR057670">
    <property type="entry name" value="SH3_retrovirus"/>
</dbReference>
<dbReference type="Pfam" id="PF07727">
    <property type="entry name" value="RVT_2"/>
    <property type="match status" value="1"/>
</dbReference>
<reference evidence="3 4" key="1">
    <citation type="journal article" date="2018" name="PLoS Genet.">
        <title>Population sequencing reveals clonal diversity and ancestral inbreeding in the grapevine cultivar Chardonnay.</title>
        <authorList>
            <person name="Roach M.J."/>
            <person name="Johnson D.L."/>
            <person name="Bohlmann J."/>
            <person name="van Vuuren H.J."/>
            <person name="Jones S.J."/>
            <person name="Pretorius I.S."/>
            <person name="Schmidt S.A."/>
            <person name="Borneman A.R."/>
        </authorList>
    </citation>
    <scope>NUCLEOTIDE SEQUENCE [LARGE SCALE GENOMIC DNA]</scope>
    <source>
        <strain evidence="4">cv. Chardonnay</strain>
        <tissue evidence="3">Leaf</tissue>
    </source>
</reference>
<sequence length="482" mass="54811">MGLSLLAHSSMPLSCWPYAFQTATYLINRLLISVLHHQSPYFAHYHKLPTYTHLKVFGSSCFPYLRSYNTHKLQYRSLECAFLGYSSHHKAYSLLLPSSIMDLHVCSVDTDLLASSRTHNILPMVTRFKHNKTWYLVPSPSSGKVIGCKWVSKLKLQPDGQIERYKAHLVVKGYHQTKDNWMFIMPFLHGDLAKDVFMEQPLGFIGPLYPTHVYKLDKSLYSLKQSPRAWYTKLSNSLLYLGFVTSKNDSFLFICHSSYGLLLVLVYVDDIIVIGSHSTQVHRTPTSIHLSQAKYIIDLLARVAMLDAKPCPSPMSSNTNLSLHDGVALENGSDYQSFVGALQYCNMTRPDIAFAPSLDFNITFYTDADWASCPNDRHSTSGYYLFLGSNLVSWSSSKQKVVSRSTTESEYRGVANRVAKIAWTESLLRELSITPTRPFLILCDNISATYLVVNPILHAQTKHMEIDYHFVQERVLQRSFSV</sequence>
<name>A0A438F788_VITVI</name>
<organism evidence="3 4">
    <name type="scientific">Vitis vinifera</name>
    <name type="common">Grape</name>
    <dbReference type="NCBI Taxonomy" id="29760"/>
    <lineage>
        <taxon>Eukaryota</taxon>
        <taxon>Viridiplantae</taxon>
        <taxon>Streptophyta</taxon>
        <taxon>Embryophyta</taxon>
        <taxon>Tracheophyta</taxon>
        <taxon>Spermatophyta</taxon>
        <taxon>Magnoliopsida</taxon>
        <taxon>eudicotyledons</taxon>
        <taxon>Gunneridae</taxon>
        <taxon>Pentapetalae</taxon>
        <taxon>rosids</taxon>
        <taxon>Vitales</taxon>
        <taxon>Vitaceae</taxon>
        <taxon>Viteae</taxon>
        <taxon>Vitis</taxon>
    </lineage>
</organism>
<dbReference type="PANTHER" id="PTHR11439:SF450">
    <property type="entry name" value="REVERSE TRANSCRIPTASE TY1_COPIA-TYPE DOMAIN-CONTAINING PROTEIN"/>
    <property type="match status" value="1"/>
</dbReference>
<evidence type="ECO:0000313" key="3">
    <source>
        <dbReference type="EMBL" id="RVW55878.1"/>
    </source>
</evidence>
<proteinExistence type="predicted"/>
<dbReference type="Proteomes" id="UP000288805">
    <property type="component" value="Unassembled WGS sequence"/>
</dbReference>
<dbReference type="SUPFAM" id="SSF56672">
    <property type="entry name" value="DNA/RNA polymerases"/>
    <property type="match status" value="1"/>
</dbReference>
<comment type="caution">
    <text evidence="3">The sequence shown here is derived from an EMBL/GenBank/DDBJ whole genome shotgun (WGS) entry which is preliminary data.</text>
</comment>
<dbReference type="AlphaFoldDB" id="A0A438F788"/>
<dbReference type="Pfam" id="PF25597">
    <property type="entry name" value="SH3_retrovirus"/>
    <property type="match status" value="1"/>
</dbReference>
<feature type="domain" description="Retroviral polymerase SH3-like" evidence="2">
    <location>
        <begin position="59"/>
        <end position="99"/>
    </location>
</feature>
<evidence type="ECO:0000313" key="4">
    <source>
        <dbReference type="Proteomes" id="UP000288805"/>
    </source>
</evidence>
<dbReference type="InterPro" id="IPR043502">
    <property type="entry name" value="DNA/RNA_pol_sf"/>
</dbReference>
<evidence type="ECO:0000259" key="1">
    <source>
        <dbReference type="Pfam" id="PF07727"/>
    </source>
</evidence>
<gene>
    <name evidence="3" type="primary">RE1_1135</name>
    <name evidence="3" type="ORF">CK203_104109</name>
</gene>
<dbReference type="PANTHER" id="PTHR11439">
    <property type="entry name" value="GAG-POL-RELATED RETROTRANSPOSON"/>
    <property type="match status" value="1"/>
</dbReference>
<dbReference type="CDD" id="cd09272">
    <property type="entry name" value="RNase_HI_RT_Ty1"/>
    <property type="match status" value="1"/>
</dbReference>
<protein>
    <submittedName>
        <fullName evidence="3">Retrovirus-related Pol polyprotein from transposon RE1</fullName>
    </submittedName>
</protein>
<dbReference type="InterPro" id="IPR013103">
    <property type="entry name" value="RVT_2"/>
</dbReference>
<accession>A0A438F788</accession>
<feature type="domain" description="Reverse transcriptase Ty1/copia-type" evidence="1">
    <location>
        <begin position="187"/>
        <end position="281"/>
    </location>
</feature>
<evidence type="ECO:0000259" key="2">
    <source>
        <dbReference type="Pfam" id="PF25597"/>
    </source>
</evidence>
<dbReference type="EMBL" id="QGNW01001106">
    <property type="protein sequence ID" value="RVW55878.1"/>
    <property type="molecule type" value="Genomic_DNA"/>
</dbReference>